<dbReference type="OrthoDB" id="9777755at2"/>
<dbReference type="GO" id="GO:0004175">
    <property type="term" value="F:endopeptidase activity"/>
    <property type="evidence" value="ECO:0007669"/>
    <property type="project" value="UniProtKB-ARBA"/>
</dbReference>
<dbReference type="GO" id="GO:0008237">
    <property type="term" value="F:metallopeptidase activity"/>
    <property type="evidence" value="ECO:0007669"/>
    <property type="project" value="UniProtKB-KW"/>
</dbReference>
<keyword evidence="1" id="KW-1133">Transmembrane helix</keyword>
<feature type="transmembrane region" description="Helical" evidence="1">
    <location>
        <begin position="27"/>
        <end position="44"/>
    </location>
</feature>
<keyword evidence="3" id="KW-0645">Protease</keyword>
<feature type="transmembrane region" description="Helical" evidence="1">
    <location>
        <begin position="172"/>
        <end position="192"/>
    </location>
</feature>
<dbReference type="GO" id="GO:0080120">
    <property type="term" value="P:CAAX-box protein maturation"/>
    <property type="evidence" value="ECO:0007669"/>
    <property type="project" value="UniProtKB-ARBA"/>
</dbReference>
<evidence type="ECO:0000313" key="3">
    <source>
        <dbReference type="EMBL" id="TVX94803.1"/>
    </source>
</evidence>
<gene>
    <name evidence="3" type="ORF">FPZ45_24745</name>
</gene>
<feature type="transmembrane region" description="Helical" evidence="1">
    <location>
        <begin position="128"/>
        <end position="151"/>
    </location>
</feature>
<keyword evidence="1" id="KW-0812">Transmembrane</keyword>
<dbReference type="EMBL" id="VNJJ01000029">
    <property type="protein sequence ID" value="TVX94803.1"/>
    <property type="molecule type" value="Genomic_DNA"/>
</dbReference>
<feature type="transmembrane region" description="Helical" evidence="1">
    <location>
        <begin position="226"/>
        <end position="243"/>
    </location>
</feature>
<keyword evidence="4" id="KW-1185">Reference proteome</keyword>
<dbReference type="InterPro" id="IPR042150">
    <property type="entry name" value="MmRce1-like"/>
</dbReference>
<evidence type="ECO:0000259" key="2">
    <source>
        <dbReference type="Pfam" id="PF02517"/>
    </source>
</evidence>
<dbReference type="PANTHER" id="PTHR35797:SF1">
    <property type="entry name" value="PROTEASE"/>
    <property type="match status" value="1"/>
</dbReference>
<dbReference type="Pfam" id="PF02517">
    <property type="entry name" value="Rce1-like"/>
    <property type="match status" value="1"/>
</dbReference>
<comment type="caution">
    <text evidence="3">The sequence shown here is derived from an EMBL/GenBank/DDBJ whole genome shotgun (WGS) entry which is preliminary data.</text>
</comment>
<dbReference type="GO" id="GO:0006508">
    <property type="term" value="P:proteolysis"/>
    <property type="evidence" value="ECO:0007669"/>
    <property type="project" value="UniProtKB-KW"/>
</dbReference>
<name>A0A559J4J9_9BACL</name>
<dbReference type="PANTHER" id="PTHR35797">
    <property type="entry name" value="PROTEASE-RELATED"/>
    <property type="match status" value="1"/>
</dbReference>
<dbReference type="Proteomes" id="UP000316330">
    <property type="component" value="Unassembled WGS sequence"/>
</dbReference>
<reference evidence="3 4" key="1">
    <citation type="submission" date="2019-07" db="EMBL/GenBank/DDBJ databases">
        <authorList>
            <person name="Kim J."/>
        </authorList>
    </citation>
    <scope>NUCLEOTIDE SEQUENCE [LARGE SCALE GENOMIC DNA]</scope>
    <source>
        <strain evidence="3 4">G13</strain>
    </source>
</reference>
<keyword evidence="3" id="KW-0378">Hydrolase</keyword>
<dbReference type="InterPro" id="IPR003675">
    <property type="entry name" value="Rce1/LyrA-like_dom"/>
</dbReference>
<sequence length="291" mass="32065">MTSNSHSVPAVSTDRERERTRLSRRGLLVFFAILIPFSTLGYVLAMKSEIFVLFLMWAPGLASILARVLLREGAADISLKIGGRLARRTLPFILLFPVVIGLVAYGTAWITGLVEYVTPDTFIKASPAITFIAMLLLQMIVGTAVGLIGSVGEELGWRGYMLTRLIDARIPYPMLISGIIWGLWHLPVMIAGNYNSGPYPALSVLLFMISIASFGYIIGRMRLKTGSVWPAVFLHASWNAVIQDVFDAFSQGKNALLWTGESGILVAFALLATAWFISRRPMSRLSNRRIA</sequence>
<feature type="transmembrane region" description="Helical" evidence="1">
    <location>
        <begin position="198"/>
        <end position="219"/>
    </location>
</feature>
<feature type="transmembrane region" description="Helical" evidence="1">
    <location>
        <begin position="90"/>
        <end position="108"/>
    </location>
</feature>
<organism evidence="3 4">
    <name type="scientific">Cohnella terricola</name>
    <dbReference type="NCBI Taxonomy" id="1289167"/>
    <lineage>
        <taxon>Bacteria</taxon>
        <taxon>Bacillati</taxon>
        <taxon>Bacillota</taxon>
        <taxon>Bacilli</taxon>
        <taxon>Bacillales</taxon>
        <taxon>Paenibacillaceae</taxon>
        <taxon>Cohnella</taxon>
    </lineage>
</organism>
<evidence type="ECO:0000313" key="4">
    <source>
        <dbReference type="Proteomes" id="UP000316330"/>
    </source>
</evidence>
<feature type="transmembrane region" description="Helical" evidence="1">
    <location>
        <begin position="50"/>
        <end position="70"/>
    </location>
</feature>
<keyword evidence="3" id="KW-0482">Metalloprotease</keyword>
<proteinExistence type="predicted"/>
<feature type="domain" description="CAAX prenyl protease 2/Lysostaphin resistance protein A-like" evidence="2">
    <location>
        <begin position="139"/>
        <end position="241"/>
    </location>
</feature>
<keyword evidence="1" id="KW-0472">Membrane</keyword>
<feature type="transmembrane region" description="Helical" evidence="1">
    <location>
        <begin position="255"/>
        <end position="278"/>
    </location>
</feature>
<accession>A0A559J4J9</accession>
<protein>
    <submittedName>
        <fullName evidence="3">CPBP family intramembrane metalloprotease</fullName>
    </submittedName>
</protein>
<dbReference type="AlphaFoldDB" id="A0A559J4J9"/>
<evidence type="ECO:0000256" key="1">
    <source>
        <dbReference type="SAM" id="Phobius"/>
    </source>
</evidence>